<dbReference type="STRING" id="1908205.BKG60_04975"/>
<reference evidence="1 2" key="1">
    <citation type="submission" date="2016-10" db="EMBL/GenBank/DDBJ databases">
        <title>Evaluation of Human, Animal and Environmental Mycobacterium chelonae Isolates by Core Genome Phylogenomic Analysis, Targeted Gene Comparison, and Anti-microbial Susceptibility Patterns: A Tale of Mistaken Identities.</title>
        <authorList>
            <person name="Fogelson S.B."/>
            <person name="Camus A.C."/>
            <person name="Lorenz W."/>
            <person name="Vasireddy R."/>
            <person name="Vasireddy S."/>
            <person name="Smith T."/>
            <person name="Brown-Elliott B.A."/>
            <person name="Wallace R.J.Jr."/>
            <person name="Hasan N.A."/>
            <person name="Reischl U."/>
            <person name="Sanchez S."/>
        </authorList>
    </citation>
    <scope>NUCLEOTIDE SEQUENCE [LARGE SCALE GENOMIC DNA]</scope>
    <source>
        <strain evidence="1 2">24999</strain>
    </source>
</reference>
<gene>
    <name evidence="1" type="ORF">BKG61_24165</name>
</gene>
<evidence type="ECO:0000313" key="1">
    <source>
        <dbReference type="EMBL" id="OHT92451.1"/>
    </source>
</evidence>
<comment type="caution">
    <text evidence="1">The sequence shown here is derived from an EMBL/GenBank/DDBJ whole genome shotgun (WGS) entry which is preliminary data.</text>
</comment>
<keyword evidence="2" id="KW-1185">Reference proteome</keyword>
<dbReference type="RefSeq" id="WP_019347704.1">
    <property type="nucleotide sequence ID" value="NZ_MLCL01000022.1"/>
</dbReference>
<name>A0A1S1JWC3_9MYCO</name>
<accession>A0A1S1JWC3</accession>
<evidence type="ECO:0000313" key="2">
    <source>
        <dbReference type="Proteomes" id="UP000179636"/>
    </source>
</evidence>
<accession>A0A1Q9WGA0</accession>
<protein>
    <submittedName>
        <fullName evidence="1">Uncharacterized protein</fullName>
    </submittedName>
</protein>
<dbReference type="Proteomes" id="UP000179636">
    <property type="component" value="Unassembled WGS sequence"/>
</dbReference>
<proteinExistence type="predicted"/>
<dbReference type="EMBL" id="MLHV01000029">
    <property type="protein sequence ID" value="OHT92451.1"/>
    <property type="molecule type" value="Genomic_DNA"/>
</dbReference>
<dbReference type="AlphaFoldDB" id="A0A1S1JWC3"/>
<organism evidence="1 2">
    <name type="scientific">Mycobacterium syngnathidarum</name>
    <dbReference type="NCBI Taxonomy" id="1908205"/>
    <lineage>
        <taxon>Bacteria</taxon>
        <taxon>Bacillati</taxon>
        <taxon>Actinomycetota</taxon>
        <taxon>Actinomycetes</taxon>
        <taxon>Mycobacteriales</taxon>
        <taxon>Mycobacteriaceae</taxon>
        <taxon>Mycobacterium</taxon>
    </lineage>
</organism>
<sequence length="60" mass="6432">MTQVEPLIVGGIPLVRLSGTVTERSGAELASKVMSAIFYSSHEARPLSLQQPRLADKTPP</sequence>
<dbReference type="OrthoDB" id="4763023at2"/>